<protein>
    <submittedName>
        <fullName evidence="1">Uncharacterized protein</fullName>
    </submittedName>
</protein>
<name>A0A1Y3PQL5_9BACI</name>
<reference evidence="2" key="1">
    <citation type="submission" date="2016-06" db="EMBL/GenBank/DDBJ databases">
        <authorList>
            <person name="Nascimento L."/>
            <person name="Pereira R.V."/>
            <person name="Martins L.F."/>
            <person name="Quaggio R.B."/>
            <person name="Silva A.M."/>
            <person name="Setubal J.C."/>
        </authorList>
    </citation>
    <scope>NUCLEOTIDE SEQUENCE [LARGE SCALE GENOMIC DNA]</scope>
</reference>
<dbReference type="InterPro" id="IPR025681">
    <property type="entry name" value="COOH-NH2_lig"/>
</dbReference>
<evidence type="ECO:0000313" key="1">
    <source>
        <dbReference type="EMBL" id="OUM89655.1"/>
    </source>
</evidence>
<dbReference type="AlphaFoldDB" id="A0A1Y3PQL5"/>
<accession>A0A1Y3PQL5</accession>
<sequence>MQGFLLHQNKMELAKKAREEGLMEGGTIPAQIQPDVLIQWDKFPFTKHANMILLNRQQAVRQAMDPHLRTEILKLNGIPTISLDKSIRFARRYYVILFQYQVLGVYLFQKATLWRTGEEKSRLQRGTFISKKKYSPEVKRAIRLATDALYALGLDFAGVWIGVPSSRSMMVMDMDPTPKHTPALLGRYVRTFARYCQTMRVPDEILLGTDVEFLLMNRAGKLVPASQFMSYRGRVGHDAYRDPLHRSDYPIAELRPLPSRHPLQLYRNLYATMKQANRMIASSNLAWLVGNQPVANLSIGGHLHFGKVPLHFLLIRVLDEYLALPFRILEDPRGILRRPKYGKLGDVRTKIHGFEYRTLSSFIYSPKIALATFVLAKFLVQHHLKLPIGTFLNSDVMRSFYSGNGAELYTHAEEKMSLIESMPQYEEIRKQVDPLFQKIREGTPWDESQDIRPAWKLTSSR</sequence>
<proteinExistence type="predicted"/>
<dbReference type="Pfam" id="PF14395">
    <property type="entry name" value="COOH-NH2_lig"/>
    <property type="match status" value="1"/>
</dbReference>
<comment type="caution">
    <text evidence="1">The sequence shown here is derived from an EMBL/GenBank/DDBJ whole genome shotgun (WGS) entry which is preliminary data.</text>
</comment>
<organism evidence="1 2">
    <name type="scientific">Bacillus thermozeamaize</name>
    <dbReference type="NCBI Taxonomy" id="230954"/>
    <lineage>
        <taxon>Bacteria</taxon>
        <taxon>Bacillati</taxon>
        <taxon>Bacillota</taxon>
        <taxon>Bacilli</taxon>
        <taxon>Bacillales</taxon>
        <taxon>Bacillaceae</taxon>
        <taxon>Bacillus</taxon>
    </lineage>
</organism>
<dbReference type="EMBL" id="LZRT01000036">
    <property type="protein sequence ID" value="OUM89655.1"/>
    <property type="molecule type" value="Genomic_DNA"/>
</dbReference>
<gene>
    <name evidence="1" type="ORF">BAA01_02490</name>
</gene>
<evidence type="ECO:0000313" key="2">
    <source>
        <dbReference type="Proteomes" id="UP000196475"/>
    </source>
</evidence>
<dbReference type="Proteomes" id="UP000196475">
    <property type="component" value="Unassembled WGS sequence"/>
</dbReference>